<feature type="active site" description="Proton acceptor" evidence="6">
    <location>
        <position position="327"/>
    </location>
</feature>
<evidence type="ECO:0000256" key="6">
    <source>
        <dbReference type="PIRSR" id="PIRSR600200-1"/>
    </source>
</evidence>
<keyword evidence="2" id="KW-0645">Protease</keyword>
<dbReference type="InterPro" id="IPR000200">
    <property type="entry name" value="Peptidase_C10"/>
</dbReference>
<dbReference type="Proteomes" id="UP000283341">
    <property type="component" value="Unassembled WGS sequence"/>
</dbReference>
<evidence type="ECO:0000313" key="9">
    <source>
        <dbReference type="EMBL" id="RGS39927.1"/>
    </source>
</evidence>
<dbReference type="GO" id="GO:0006508">
    <property type="term" value="P:proteolysis"/>
    <property type="evidence" value="ECO:0007669"/>
    <property type="project" value="UniProtKB-KW"/>
</dbReference>
<sequence>MRMKQLLLLFFSLITLNLLADNVSLEESRSVATKFWASLEPQNRSLNDTEFVLAGNSESLQVLTENAPAPAFYIFNCVEKGGFVIVSGEDTAQPILAYSTTDTFAIDNMPDNIRNWLQAYRTAIQQLRLVDVPLDENTVNLWKSPERTLTQANNSKLIETAKWNQEEPYNLYSPKIVGRRTPTGCVATAMAIIMRYRQWPDIGEGSNRYYANTCEKYLETSFDVNYDWEGMPLEYIEGKYTKEEADKVSMLMYHCGIAAEMDYGLEGSGAVTRTAILNMIKYFKYDKSAYILQRDWYDQETWDNLIRNEVTNESPVMYGGADPDGAHQFIIDGYEGSHFHVNWGWGGLCNGFYLLSALTPEQQGVGGNGSYNQLQDAVMGLKKREENSTYHDILIFFAGLDNGKKYNGLSTNTSTYVTGKTFRMDAAYIGNSSLRDFEGSLVLALVNKNGEVKENISKTILLEETLPLGMGIGYPNIECKITQAIEAGDRIWMMYKSKDASEWYRIVGEKGTVTEIIVKEDDPTAIEQPVDRISFSASCDKQGWLTANLPEGVQRLCIYSVDGRTLRTYIPDSNIEKWGVSCSELPAGIYILQAVTKQENYQCKFVK</sequence>
<feature type="domain" description="Spi protease inhibitor" evidence="8">
    <location>
        <begin position="20"/>
        <end position="124"/>
    </location>
</feature>
<evidence type="ECO:0000256" key="2">
    <source>
        <dbReference type="ARBA" id="ARBA00022670"/>
    </source>
</evidence>
<evidence type="ECO:0000256" key="4">
    <source>
        <dbReference type="ARBA" id="ARBA00022801"/>
    </source>
</evidence>
<keyword evidence="3 7" id="KW-0732">Signal</keyword>
<keyword evidence="5" id="KW-0788">Thiol protease</keyword>
<proteinExistence type="inferred from homology"/>
<feature type="signal peptide" evidence="7">
    <location>
        <begin position="1"/>
        <end position="20"/>
    </location>
</feature>
<dbReference type="Gene3D" id="3.90.70.50">
    <property type="entry name" value="Peptidase C10, streptopain"/>
    <property type="match status" value="1"/>
</dbReference>
<gene>
    <name evidence="9" type="ORF">DWX97_01220</name>
</gene>
<evidence type="ECO:0000256" key="1">
    <source>
        <dbReference type="ARBA" id="ARBA00009693"/>
    </source>
</evidence>
<feature type="active site" description="Nucleophile" evidence="6">
    <location>
        <position position="185"/>
    </location>
</feature>
<comment type="caution">
    <text evidence="9">The sequence shown here is derived from an EMBL/GenBank/DDBJ whole genome shotgun (WGS) entry which is preliminary data.</text>
</comment>
<evidence type="ECO:0000256" key="7">
    <source>
        <dbReference type="SAM" id="SignalP"/>
    </source>
</evidence>
<keyword evidence="4" id="KW-0378">Hydrolase</keyword>
<dbReference type="InterPro" id="IPR025896">
    <property type="entry name" value="Spi_Prtas-inh"/>
</dbReference>
<organism evidence="9 10">
    <name type="scientific">Bacteroides cellulosilyticus</name>
    <dbReference type="NCBI Taxonomy" id="246787"/>
    <lineage>
        <taxon>Bacteria</taxon>
        <taxon>Pseudomonadati</taxon>
        <taxon>Bacteroidota</taxon>
        <taxon>Bacteroidia</taxon>
        <taxon>Bacteroidales</taxon>
        <taxon>Bacteroidaceae</taxon>
        <taxon>Bacteroides</taxon>
    </lineage>
</organism>
<evidence type="ECO:0000256" key="5">
    <source>
        <dbReference type="ARBA" id="ARBA00022807"/>
    </source>
</evidence>
<dbReference type="InterPro" id="IPR038765">
    <property type="entry name" value="Papain-like_cys_pep_sf"/>
</dbReference>
<name>A0A412IP88_9BACE</name>
<feature type="chain" id="PRO_5019452065" description="Spi protease inhibitor domain-containing protein" evidence="7">
    <location>
        <begin position="21"/>
        <end position="607"/>
    </location>
</feature>
<dbReference type="InterPro" id="IPR044934">
    <property type="entry name" value="Streptopain_sf"/>
</dbReference>
<evidence type="ECO:0000256" key="3">
    <source>
        <dbReference type="ARBA" id="ARBA00022729"/>
    </source>
</evidence>
<evidence type="ECO:0000259" key="8">
    <source>
        <dbReference type="Pfam" id="PF13734"/>
    </source>
</evidence>
<dbReference type="PRINTS" id="PR00797">
    <property type="entry name" value="STREPTOPAIN"/>
</dbReference>
<comment type="similarity">
    <text evidence="1">Belongs to the peptidase C10 family.</text>
</comment>
<dbReference type="AlphaFoldDB" id="A0A412IP88"/>
<protein>
    <recommendedName>
        <fullName evidence="8">Spi protease inhibitor domain-containing protein</fullName>
    </recommendedName>
</protein>
<dbReference type="Pfam" id="PF13734">
    <property type="entry name" value="Inhibitor_I69"/>
    <property type="match status" value="1"/>
</dbReference>
<dbReference type="Pfam" id="PF01640">
    <property type="entry name" value="Peptidase_C10"/>
    <property type="match status" value="1"/>
</dbReference>
<dbReference type="EMBL" id="QRVJ01000001">
    <property type="protein sequence ID" value="RGS39927.1"/>
    <property type="molecule type" value="Genomic_DNA"/>
</dbReference>
<dbReference type="GO" id="GO:0008234">
    <property type="term" value="F:cysteine-type peptidase activity"/>
    <property type="evidence" value="ECO:0007669"/>
    <property type="project" value="UniProtKB-KW"/>
</dbReference>
<dbReference type="Gene3D" id="3.30.910.30">
    <property type="entry name" value="Peptidase C10 family"/>
    <property type="match status" value="1"/>
</dbReference>
<reference evidence="9 10" key="1">
    <citation type="submission" date="2018-08" db="EMBL/GenBank/DDBJ databases">
        <title>A genome reference for cultivated species of the human gut microbiota.</title>
        <authorList>
            <person name="Zou Y."/>
            <person name="Xue W."/>
            <person name="Luo G."/>
        </authorList>
    </citation>
    <scope>NUCLEOTIDE SEQUENCE [LARGE SCALE GENOMIC DNA]</scope>
    <source>
        <strain evidence="9 10">AF22-3AC</strain>
    </source>
</reference>
<evidence type="ECO:0000313" key="10">
    <source>
        <dbReference type="Proteomes" id="UP000283341"/>
    </source>
</evidence>
<dbReference type="SUPFAM" id="SSF54001">
    <property type="entry name" value="Cysteine proteinases"/>
    <property type="match status" value="1"/>
</dbReference>
<accession>A0A412IP88</accession>